<comment type="caution">
    <text evidence="1">The sequence shown here is derived from an EMBL/GenBank/DDBJ whole genome shotgun (WGS) entry which is preliminary data.</text>
</comment>
<gene>
    <name evidence="1" type="ORF">UR73_C0037G0004</name>
</gene>
<accession>A0A0G0EHN2</accession>
<proteinExistence type="predicted"/>
<evidence type="ECO:0000313" key="1">
    <source>
        <dbReference type="EMBL" id="KKP74695.1"/>
    </source>
</evidence>
<protein>
    <submittedName>
        <fullName evidence="1">Uncharacterized protein</fullName>
    </submittedName>
</protein>
<name>A0A0G0EHN2_9BACT</name>
<sequence>MEKFCVEIPDKDVSELIQKKAFEAGFEWSSADKEIKSWKIRFLYFGCWNPNGITWSSALSVGNTPPKYTIDQALQYFRELKAENEKPKFKAGDWVVPKNGADIKAEQIIEINSGFGHTSFVYAPGCQYTPDYVRHATPAEIEEAQKIKSWRRLLQIMELFDLKKIQHLDGATATFEDIKKIVERLK</sequence>
<dbReference type="AlphaFoldDB" id="A0A0G0EHN2"/>
<dbReference type="EMBL" id="LBQH01000037">
    <property type="protein sequence ID" value="KKP74695.1"/>
    <property type="molecule type" value="Genomic_DNA"/>
</dbReference>
<organism evidence="1 2">
    <name type="scientific">candidate division WS6 bacterium GW2011_GWF1_35_23</name>
    <dbReference type="NCBI Taxonomy" id="1619097"/>
    <lineage>
        <taxon>Bacteria</taxon>
        <taxon>Candidatus Dojkabacteria</taxon>
    </lineage>
</organism>
<evidence type="ECO:0000313" key="2">
    <source>
        <dbReference type="Proteomes" id="UP000034816"/>
    </source>
</evidence>
<reference evidence="1 2" key="1">
    <citation type="journal article" date="2015" name="Nature">
        <title>rRNA introns, odd ribosomes, and small enigmatic genomes across a large radiation of phyla.</title>
        <authorList>
            <person name="Brown C.T."/>
            <person name="Hug L.A."/>
            <person name="Thomas B.C."/>
            <person name="Sharon I."/>
            <person name="Castelle C.J."/>
            <person name="Singh A."/>
            <person name="Wilkins M.J."/>
            <person name="Williams K.H."/>
            <person name="Banfield J.F."/>
        </authorList>
    </citation>
    <scope>NUCLEOTIDE SEQUENCE [LARGE SCALE GENOMIC DNA]</scope>
</reference>
<dbReference type="Proteomes" id="UP000034816">
    <property type="component" value="Unassembled WGS sequence"/>
</dbReference>